<evidence type="ECO:0000313" key="2">
    <source>
        <dbReference type="EMBL" id="RIB42503.1"/>
    </source>
</evidence>
<name>A0A418GNR3_ECOLX</name>
<evidence type="ECO:0000313" key="3">
    <source>
        <dbReference type="Proteomes" id="UP000284508"/>
    </source>
</evidence>
<feature type="non-terminal residue" evidence="2">
    <location>
        <position position="20"/>
    </location>
</feature>
<accession>A0A418GNR3</accession>
<dbReference type="AlphaFoldDB" id="A0A418GNR3"/>
<gene>
    <name evidence="2" type="ORF">D3C88_07650</name>
</gene>
<comment type="caution">
    <text evidence="2">The sequence shown here is derived from an EMBL/GenBank/DDBJ whole genome shotgun (WGS) entry which is preliminary data.</text>
</comment>
<sequence>MYRPSGKPPLWNMTPSVPSG</sequence>
<proteinExistence type="predicted"/>
<dbReference type="Proteomes" id="UP000284508">
    <property type="component" value="Unassembled WGS sequence"/>
</dbReference>
<feature type="region of interest" description="Disordered" evidence="1">
    <location>
        <begin position="1"/>
        <end position="20"/>
    </location>
</feature>
<dbReference type="EMBL" id="QXHA01000442">
    <property type="protein sequence ID" value="RIB42503.1"/>
    <property type="molecule type" value="Genomic_DNA"/>
</dbReference>
<evidence type="ECO:0000256" key="1">
    <source>
        <dbReference type="SAM" id="MobiDB-lite"/>
    </source>
</evidence>
<reference evidence="2 3" key="1">
    <citation type="journal article" date="2018" name="BMC Microbiol.">
        <title>Genome sequencing of strains of the most prevalent clonal group of O1:K1:H7 Escherichia coli that causes neonatal meningitis in France.</title>
        <authorList>
            <person name="Geslain G."/>
            <person name="Birgy A."/>
            <person name="Adiba S."/>
            <person name="Magnan M."/>
            <person name="Courroux C."/>
            <person name="Levy C."/>
            <person name="Cohen R."/>
            <person name="Bidet P."/>
            <person name="Bonacorsi S."/>
        </authorList>
    </citation>
    <scope>NUCLEOTIDE SEQUENCE [LARGE SCALE GENOMIC DNA]</scope>
    <source>
        <strain evidence="2 3">S308</strain>
    </source>
</reference>
<protein>
    <submittedName>
        <fullName evidence="2">Uncharacterized protein</fullName>
    </submittedName>
</protein>
<organism evidence="2 3">
    <name type="scientific">Escherichia coli</name>
    <dbReference type="NCBI Taxonomy" id="562"/>
    <lineage>
        <taxon>Bacteria</taxon>
        <taxon>Pseudomonadati</taxon>
        <taxon>Pseudomonadota</taxon>
        <taxon>Gammaproteobacteria</taxon>
        <taxon>Enterobacterales</taxon>
        <taxon>Enterobacteriaceae</taxon>
        <taxon>Escherichia</taxon>
    </lineage>
</organism>